<name>A0A2C9VZ01_MANES</name>
<reference evidence="1" key="1">
    <citation type="submission" date="2016-02" db="EMBL/GenBank/DDBJ databases">
        <title>WGS assembly of Manihot esculenta.</title>
        <authorList>
            <person name="Bredeson J.V."/>
            <person name="Prochnik S.E."/>
            <person name="Lyons J.B."/>
            <person name="Schmutz J."/>
            <person name="Grimwood J."/>
            <person name="Vrebalov J."/>
            <person name="Bart R.S."/>
            <person name="Amuge T."/>
            <person name="Ferguson M.E."/>
            <person name="Green R."/>
            <person name="Putnam N."/>
            <person name="Stites J."/>
            <person name="Rounsley S."/>
            <person name="Rokhsar D.S."/>
        </authorList>
    </citation>
    <scope>NUCLEOTIDE SEQUENCE [LARGE SCALE GENOMIC DNA]</scope>
    <source>
        <tissue evidence="1">Leaf</tissue>
    </source>
</reference>
<protein>
    <submittedName>
        <fullName evidence="1">Uncharacterized protein</fullName>
    </submittedName>
</protein>
<dbReference type="AlphaFoldDB" id="A0A2C9VZ01"/>
<organism evidence="1">
    <name type="scientific">Manihot esculenta</name>
    <name type="common">Cassava</name>
    <name type="synonym">Jatropha manihot</name>
    <dbReference type="NCBI Taxonomy" id="3983"/>
    <lineage>
        <taxon>Eukaryota</taxon>
        <taxon>Viridiplantae</taxon>
        <taxon>Streptophyta</taxon>
        <taxon>Embryophyta</taxon>
        <taxon>Tracheophyta</taxon>
        <taxon>Spermatophyta</taxon>
        <taxon>Magnoliopsida</taxon>
        <taxon>eudicotyledons</taxon>
        <taxon>Gunneridae</taxon>
        <taxon>Pentapetalae</taxon>
        <taxon>rosids</taxon>
        <taxon>fabids</taxon>
        <taxon>Malpighiales</taxon>
        <taxon>Euphorbiaceae</taxon>
        <taxon>Crotonoideae</taxon>
        <taxon>Manihoteae</taxon>
        <taxon>Manihot</taxon>
    </lineage>
</organism>
<accession>A0A2C9VZ01</accession>
<proteinExistence type="predicted"/>
<gene>
    <name evidence="1" type="ORF">MANES_04G023500</name>
</gene>
<dbReference type="EMBL" id="CM004390">
    <property type="protein sequence ID" value="OAY51651.1"/>
    <property type="molecule type" value="Genomic_DNA"/>
</dbReference>
<sequence length="35" mass="4249">MRQSTYLECQIFKAFLHICSSFSTRFKKQKPMLFC</sequence>
<evidence type="ECO:0000313" key="1">
    <source>
        <dbReference type="EMBL" id="OAY51651.1"/>
    </source>
</evidence>